<dbReference type="Proteomes" id="UP001500767">
    <property type="component" value="Unassembled WGS sequence"/>
</dbReference>
<reference evidence="4" key="1">
    <citation type="journal article" date="2019" name="Int. J. Syst. Evol. Microbiol.">
        <title>The Global Catalogue of Microorganisms (GCM) 10K type strain sequencing project: providing services to taxonomists for standard genome sequencing and annotation.</title>
        <authorList>
            <consortium name="The Broad Institute Genomics Platform"/>
            <consortium name="The Broad Institute Genome Sequencing Center for Infectious Disease"/>
            <person name="Wu L."/>
            <person name="Ma J."/>
        </authorList>
    </citation>
    <scope>NUCLEOTIDE SEQUENCE [LARGE SCALE GENOMIC DNA]</scope>
    <source>
        <strain evidence="4">JCM 16540</strain>
    </source>
</reference>
<feature type="transmembrane region" description="Helical" evidence="1">
    <location>
        <begin position="88"/>
        <end position="108"/>
    </location>
</feature>
<dbReference type="EMBL" id="BAAAYR010000001">
    <property type="protein sequence ID" value="GAA3553388.1"/>
    <property type="molecule type" value="Genomic_DNA"/>
</dbReference>
<evidence type="ECO:0000256" key="1">
    <source>
        <dbReference type="SAM" id="Phobius"/>
    </source>
</evidence>
<dbReference type="Pfam" id="PF14340">
    <property type="entry name" value="DUF4395"/>
    <property type="match status" value="1"/>
</dbReference>
<feature type="transmembrane region" description="Helical" evidence="1">
    <location>
        <begin position="23"/>
        <end position="52"/>
    </location>
</feature>
<organism evidence="3 4">
    <name type="scientific">Microlunatus spumicola</name>
    <dbReference type="NCBI Taxonomy" id="81499"/>
    <lineage>
        <taxon>Bacteria</taxon>
        <taxon>Bacillati</taxon>
        <taxon>Actinomycetota</taxon>
        <taxon>Actinomycetes</taxon>
        <taxon>Propionibacteriales</taxon>
        <taxon>Propionibacteriaceae</taxon>
        <taxon>Microlunatus</taxon>
    </lineage>
</organism>
<evidence type="ECO:0000313" key="4">
    <source>
        <dbReference type="Proteomes" id="UP001500767"/>
    </source>
</evidence>
<comment type="caution">
    <text evidence="3">The sequence shown here is derived from an EMBL/GenBank/DDBJ whole genome shotgun (WGS) entry which is preliminary data.</text>
</comment>
<dbReference type="RefSeq" id="WP_204912323.1">
    <property type="nucleotide sequence ID" value="NZ_BAAAYR010000001.1"/>
</dbReference>
<keyword evidence="1" id="KW-0812">Transmembrane</keyword>
<accession>A0ABP6WMQ6</accession>
<dbReference type="InterPro" id="IPR025508">
    <property type="entry name" value="DUF4395"/>
</dbReference>
<feature type="domain" description="DUF4395" evidence="2">
    <location>
        <begin position="15"/>
        <end position="144"/>
    </location>
</feature>
<name>A0ABP6WMQ6_9ACTN</name>
<keyword evidence="1" id="KW-1133">Transmembrane helix</keyword>
<sequence>MTSRVRELLSFPNPVNELAARTVAAGVAVLAALTLATGWDWLLVLLAVGFLARTAAGPRFSLLGRLATQVVAPQLGMPRFVPGPPKRFAQTIGLVLTTVAAVAAYGFGAVLLPMLLIAVLLVFALLESVLGFCAGCWMFGHLMRWGVIPADTCEACNDVSRRYATSGA</sequence>
<keyword evidence="4" id="KW-1185">Reference proteome</keyword>
<protein>
    <submittedName>
        <fullName evidence="3">DUF4395 domain-containing protein</fullName>
    </submittedName>
</protein>
<evidence type="ECO:0000313" key="3">
    <source>
        <dbReference type="EMBL" id="GAA3553388.1"/>
    </source>
</evidence>
<proteinExistence type="predicted"/>
<evidence type="ECO:0000259" key="2">
    <source>
        <dbReference type="Pfam" id="PF14340"/>
    </source>
</evidence>
<gene>
    <name evidence="3" type="ORF">GCM10022197_05620</name>
</gene>
<keyword evidence="1" id="KW-0472">Membrane</keyword>
<feature type="transmembrane region" description="Helical" evidence="1">
    <location>
        <begin position="114"/>
        <end position="139"/>
    </location>
</feature>